<evidence type="ECO:0000256" key="8">
    <source>
        <dbReference type="PROSITE-ProRule" id="PRU00282"/>
    </source>
</evidence>
<reference evidence="12 13" key="1">
    <citation type="submission" date="2016-10" db="EMBL/GenBank/DDBJ databases">
        <authorList>
            <person name="Cai Z."/>
        </authorList>
    </citation>
    <scope>NUCLEOTIDE SEQUENCE [LARGE SCALE GENOMIC DNA]</scope>
</reference>
<evidence type="ECO:0000256" key="6">
    <source>
        <dbReference type="ARBA" id="ARBA00022989"/>
    </source>
</evidence>
<evidence type="ECO:0000256" key="7">
    <source>
        <dbReference type="ARBA" id="ARBA00023136"/>
    </source>
</evidence>
<organism evidence="12 13">
    <name type="scientific">Tetradesmus obliquus</name>
    <name type="common">Green alga</name>
    <name type="synonym">Acutodesmus obliquus</name>
    <dbReference type="NCBI Taxonomy" id="3088"/>
    <lineage>
        <taxon>Eukaryota</taxon>
        <taxon>Viridiplantae</taxon>
        <taxon>Chlorophyta</taxon>
        <taxon>core chlorophytes</taxon>
        <taxon>Chlorophyceae</taxon>
        <taxon>CS clade</taxon>
        <taxon>Sphaeropleales</taxon>
        <taxon>Scenedesmaceae</taxon>
        <taxon>Tetradesmus</taxon>
    </lineage>
</organism>
<dbReference type="SUPFAM" id="SSF103506">
    <property type="entry name" value="Mitochondrial carrier"/>
    <property type="match status" value="1"/>
</dbReference>
<dbReference type="GO" id="GO:0016020">
    <property type="term" value="C:membrane"/>
    <property type="evidence" value="ECO:0007669"/>
    <property type="project" value="UniProtKB-SubCell"/>
</dbReference>
<dbReference type="EMBL" id="FNXT01001323">
    <property type="protein sequence ID" value="SZX78493.1"/>
    <property type="molecule type" value="Genomic_DNA"/>
</dbReference>
<evidence type="ECO:0000256" key="2">
    <source>
        <dbReference type="ARBA" id="ARBA00006375"/>
    </source>
</evidence>
<evidence type="ECO:0000256" key="5">
    <source>
        <dbReference type="ARBA" id="ARBA00022737"/>
    </source>
</evidence>
<keyword evidence="7 8" id="KW-0472">Membrane</keyword>
<gene>
    <name evidence="12" type="ORF">BQ4739_LOCUS18771</name>
</gene>
<keyword evidence="4 8" id="KW-0812">Transmembrane</keyword>
<feature type="repeat" description="Solcar" evidence="8">
    <location>
        <begin position="27"/>
        <end position="116"/>
    </location>
</feature>
<evidence type="ECO:0008006" key="14">
    <source>
        <dbReference type="Google" id="ProtNLM"/>
    </source>
</evidence>
<comment type="subcellular location">
    <subcellularLocation>
        <location evidence="1">Membrane</location>
        <topology evidence="1">Multi-pass membrane protein</topology>
    </subcellularLocation>
</comment>
<protein>
    <recommendedName>
        <fullName evidence="14">Mitochondrial carrier protein</fullName>
    </recommendedName>
</protein>
<evidence type="ECO:0000256" key="10">
    <source>
        <dbReference type="SAM" id="MobiDB-lite"/>
    </source>
</evidence>
<evidence type="ECO:0000256" key="11">
    <source>
        <dbReference type="SAM" id="Phobius"/>
    </source>
</evidence>
<feature type="transmembrane region" description="Helical" evidence="11">
    <location>
        <begin position="87"/>
        <end position="107"/>
    </location>
</feature>
<feature type="region of interest" description="Disordered" evidence="10">
    <location>
        <begin position="1"/>
        <end position="28"/>
    </location>
</feature>
<dbReference type="PANTHER" id="PTHR45667">
    <property type="entry name" value="S-ADENOSYLMETHIONINE MITOCHONDRIAL CARRIER PROTEIN"/>
    <property type="match status" value="1"/>
</dbReference>
<comment type="similarity">
    <text evidence="2 9">Belongs to the mitochondrial carrier (TC 2.A.29) family.</text>
</comment>
<evidence type="ECO:0000256" key="1">
    <source>
        <dbReference type="ARBA" id="ARBA00004141"/>
    </source>
</evidence>
<keyword evidence="5" id="KW-0677">Repeat</keyword>
<feature type="repeat" description="Solcar" evidence="8">
    <location>
        <begin position="226"/>
        <end position="312"/>
    </location>
</feature>
<evidence type="ECO:0000256" key="9">
    <source>
        <dbReference type="RuleBase" id="RU000488"/>
    </source>
</evidence>
<feature type="compositionally biased region" description="Low complexity" evidence="10">
    <location>
        <begin position="10"/>
        <end position="26"/>
    </location>
</feature>
<keyword evidence="13" id="KW-1185">Reference proteome</keyword>
<dbReference type="Pfam" id="PF00153">
    <property type="entry name" value="Mito_carr"/>
    <property type="match status" value="3"/>
</dbReference>
<feature type="repeat" description="Solcar" evidence="8">
    <location>
        <begin position="121"/>
        <end position="211"/>
    </location>
</feature>
<keyword evidence="3 9" id="KW-0813">Transport</keyword>
<dbReference type="InterPro" id="IPR018108">
    <property type="entry name" value="MCP_transmembrane"/>
</dbReference>
<keyword evidence="6 11" id="KW-1133">Transmembrane helix</keyword>
<evidence type="ECO:0000256" key="4">
    <source>
        <dbReference type="ARBA" id="ARBA00022692"/>
    </source>
</evidence>
<accession>A0A383WMK5</accession>
<sequence length="325" mass="34084">MTQLEHDSSSSDVCGSSSSSSSSTSSPPVWHGLVAGAVSGLSARIVTFPTDTLKARLQIRGAVNADAVYSTTFSAARHMLATEGPIGFYRGFGAVLWGVVPANLAYFGGYELGKALMPGHWGMAGDMATGALAQVLAGVVYTPIDIVKERMQVQALMRGSYSYASPGQAFRALLGGGQGLRGLFRGYWATNCVWLPWNAMYIAGYEQLKRHSAQLLQLQDTQELPPLVVASCSAAAAAGAAVLTHPADVVKTRLQVLTGQQGGAALTALKLAQQQLAAEGVGSFWHGLTPRLLNIAPGCALSWAMYEWLKRRLDGSSSSSSSTGG</sequence>
<proteinExistence type="inferred from homology"/>
<dbReference type="AlphaFoldDB" id="A0A383WMK5"/>
<name>A0A383WMK5_TETOB</name>
<dbReference type="Proteomes" id="UP000256970">
    <property type="component" value="Unassembled WGS sequence"/>
</dbReference>
<evidence type="ECO:0000256" key="3">
    <source>
        <dbReference type="ARBA" id="ARBA00022448"/>
    </source>
</evidence>
<dbReference type="Gene3D" id="1.50.40.10">
    <property type="entry name" value="Mitochondrial carrier domain"/>
    <property type="match status" value="2"/>
</dbReference>
<evidence type="ECO:0000313" key="13">
    <source>
        <dbReference type="Proteomes" id="UP000256970"/>
    </source>
</evidence>
<dbReference type="PROSITE" id="PS50920">
    <property type="entry name" value="SOLCAR"/>
    <property type="match status" value="3"/>
</dbReference>
<dbReference type="InterPro" id="IPR023395">
    <property type="entry name" value="MCP_dom_sf"/>
</dbReference>
<evidence type="ECO:0000313" key="12">
    <source>
        <dbReference type="EMBL" id="SZX78493.1"/>
    </source>
</evidence>